<evidence type="ECO:0000259" key="7">
    <source>
        <dbReference type="PROSITE" id="PS50235"/>
    </source>
</evidence>
<dbReference type="Pfam" id="PF01401">
    <property type="entry name" value="Peptidase_M2"/>
    <property type="match status" value="1"/>
</dbReference>
<feature type="compositionally biased region" description="Polar residues" evidence="6">
    <location>
        <begin position="75"/>
        <end position="87"/>
    </location>
</feature>
<protein>
    <recommendedName>
        <fullName evidence="7">USP domain-containing protein</fullName>
    </recommendedName>
</protein>
<dbReference type="SUPFAM" id="SSF54001">
    <property type="entry name" value="Cysteine proteinases"/>
    <property type="match status" value="1"/>
</dbReference>
<feature type="non-terminal residue" evidence="8">
    <location>
        <position position="1"/>
    </location>
</feature>
<name>A0ABV0PZY6_9TELE</name>
<feature type="region of interest" description="Disordered" evidence="6">
    <location>
        <begin position="70"/>
        <end position="149"/>
    </location>
</feature>
<feature type="compositionally biased region" description="Basic and acidic residues" evidence="6">
    <location>
        <begin position="261"/>
        <end position="288"/>
    </location>
</feature>
<feature type="compositionally biased region" description="Basic and acidic residues" evidence="6">
    <location>
        <begin position="321"/>
        <end position="337"/>
    </location>
</feature>
<evidence type="ECO:0000256" key="1">
    <source>
        <dbReference type="ARBA" id="ARBA00001923"/>
    </source>
</evidence>
<evidence type="ECO:0000313" key="8">
    <source>
        <dbReference type="EMBL" id="MEQ2189085.1"/>
    </source>
</evidence>
<evidence type="ECO:0000256" key="4">
    <source>
        <dbReference type="ARBA" id="ARBA00023157"/>
    </source>
</evidence>
<dbReference type="InterPro" id="IPR038765">
    <property type="entry name" value="Papain-like_cys_pep_sf"/>
</dbReference>
<sequence length="485" mass="56596">ASNGQWYQMNDSSVSVSDIRSVLNQQAYVVFYIKDLWSVISPAGTLPSELACCQRANGISAAAQSISKTEEAVQDSLQTNGPSARTESNTDSKKQCQPKPGSRDNDRQSSHDRERDMLYSDYSRDRERHYRERSLPRDSHSDRHRYKRDYRDHHRSYRERFPAPDRSYRDWDSDRRKERVGLHSWEQDRERHSYHYSHYRHRFDVSHERRGKPHLQESHSRWRWQQDSRESWAMKDKRNGWGRDCYQSKERSSSPAGTDLESNRSKVSPPRDRLCNFDSAHKRDDQSKKRTAAHLRKERDDSSEGRSLKKHKKSKKKNKSKDKDRHHESRSSKDRENRKRRHSDMKDSRYDRDSLPEKRHRADCADGGRDHACPSHHNPLSNDSVHQHLNGYTGVHRLVKTALPLLSVLLLSEALPARWLPGIYANTTSDALRFLSDYNSSAEEVVFNSVSASWNYNTNLTDHNSKLQVGELVARPIIPVVVSVS</sequence>
<feature type="region of interest" description="Disordered" evidence="6">
    <location>
        <begin position="243"/>
        <end position="377"/>
    </location>
</feature>
<dbReference type="InterPro" id="IPR001548">
    <property type="entry name" value="Peptidase_M2"/>
</dbReference>
<evidence type="ECO:0000313" key="9">
    <source>
        <dbReference type="Proteomes" id="UP001476798"/>
    </source>
</evidence>
<accession>A0ABV0PZY6</accession>
<feature type="compositionally biased region" description="Basic and acidic residues" evidence="6">
    <location>
        <begin position="295"/>
        <end position="307"/>
    </location>
</feature>
<comment type="cofactor">
    <cofactor evidence="1">
        <name>chloride</name>
        <dbReference type="ChEBI" id="CHEBI:17996"/>
    </cofactor>
</comment>
<evidence type="ECO:0000256" key="3">
    <source>
        <dbReference type="ARBA" id="ARBA00022729"/>
    </source>
</evidence>
<proteinExistence type="inferred from homology"/>
<feature type="compositionally biased region" description="Basic and acidic residues" evidence="6">
    <location>
        <begin position="243"/>
        <end position="252"/>
    </location>
</feature>
<evidence type="ECO:0000256" key="5">
    <source>
        <dbReference type="ARBA" id="ARBA00023180"/>
    </source>
</evidence>
<feature type="domain" description="USP" evidence="7">
    <location>
        <begin position="1"/>
        <end position="35"/>
    </location>
</feature>
<feature type="region of interest" description="Disordered" evidence="6">
    <location>
        <begin position="206"/>
        <end position="229"/>
    </location>
</feature>
<feature type="compositionally biased region" description="Basic residues" evidence="6">
    <location>
        <begin position="308"/>
        <end position="320"/>
    </location>
</feature>
<dbReference type="Gene3D" id="3.90.70.10">
    <property type="entry name" value="Cysteine proteinases"/>
    <property type="match status" value="1"/>
</dbReference>
<dbReference type="InterPro" id="IPR028889">
    <property type="entry name" value="USP"/>
</dbReference>
<evidence type="ECO:0000256" key="6">
    <source>
        <dbReference type="SAM" id="MobiDB-lite"/>
    </source>
</evidence>
<comment type="caution">
    <text evidence="8">The sequence shown here is derived from an EMBL/GenBank/DDBJ whole genome shotgun (WGS) entry which is preliminary data.</text>
</comment>
<reference evidence="8 9" key="1">
    <citation type="submission" date="2021-06" db="EMBL/GenBank/DDBJ databases">
        <authorList>
            <person name="Palmer J.M."/>
        </authorList>
    </citation>
    <scope>NUCLEOTIDE SEQUENCE [LARGE SCALE GENOMIC DNA]</scope>
    <source>
        <strain evidence="8 9">GA_2019</strain>
        <tissue evidence="8">Muscle</tissue>
    </source>
</reference>
<feature type="compositionally biased region" description="Basic and acidic residues" evidence="6">
    <location>
        <begin position="101"/>
        <end position="141"/>
    </location>
</feature>
<keyword evidence="9" id="KW-1185">Reference proteome</keyword>
<keyword evidence="5" id="KW-0325">Glycoprotein</keyword>
<comment type="similarity">
    <text evidence="2">Belongs to the peptidase M2 family.</text>
</comment>
<feature type="compositionally biased region" description="Basic and acidic residues" evidence="6">
    <location>
        <begin position="344"/>
        <end position="373"/>
    </location>
</feature>
<gene>
    <name evidence="8" type="ORF">GOODEAATRI_021598</name>
</gene>
<evidence type="ECO:0000256" key="2">
    <source>
        <dbReference type="ARBA" id="ARBA00008139"/>
    </source>
</evidence>
<organism evidence="8 9">
    <name type="scientific">Goodea atripinnis</name>
    <dbReference type="NCBI Taxonomy" id="208336"/>
    <lineage>
        <taxon>Eukaryota</taxon>
        <taxon>Metazoa</taxon>
        <taxon>Chordata</taxon>
        <taxon>Craniata</taxon>
        <taxon>Vertebrata</taxon>
        <taxon>Euteleostomi</taxon>
        <taxon>Actinopterygii</taxon>
        <taxon>Neopterygii</taxon>
        <taxon>Teleostei</taxon>
        <taxon>Neoteleostei</taxon>
        <taxon>Acanthomorphata</taxon>
        <taxon>Ovalentaria</taxon>
        <taxon>Atherinomorphae</taxon>
        <taxon>Cyprinodontiformes</taxon>
        <taxon>Goodeidae</taxon>
        <taxon>Goodea</taxon>
    </lineage>
</organism>
<dbReference type="EMBL" id="JAHRIO010092082">
    <property type="protein sequence ID" value="MEQ2189085.1"/>
    <property type="molecule type" value="Genomic_DNA"/>
</dbReference>
<dbReference type="Proteomes" id="UP001476798">
    <property type="component" value="Unassembled WGS sequence"/>
</dbReference>
<dbReference type="PROSITE" id="PS50235">
    <property type="entry name" value="USP_3"/>
    <property type="match status" value="1"/>
</dbReference>
<keyword evidence="4" id="KW-1015">Disulfide bond</keyword>
<keyword evidence="3" id="KW-0732">Signal</keyword>